<evidence type="ECO:0000313" key="3">
    <source>
        <dbReference type="Proteomes" id="UP001165460"/>
    </source>
</evidence>
<keyword evidence="1" id="KW-0472">Membrane</keyword>
<protein>
    <submittedName>
        <fullName evidence="2">Uncharacterized protein</fullName>
    </submittedName>
</protein>
<feature type="transmembrane region" description="Helical" evidence="1">
    <location>
        <begin position="12"/>
        <end position="31"/>
    </location>
</feature>
<keyword evidence="1" id="KW-1133">Transmembrane helix</keyword>
<reference evidence="2" key="1">
    <citation type="submission" date="2022-03" db="EMBL/GenBank/DDBJ databases">
        <authorList>
            <person name="Woo C.Y."/>
        </authorList>
    </citation>
    <scope>NUCLEOTIDE SEQUENCE</scope>
    <source>
        <strain evidence="2">CYS-01</strain>
    </source>
</reference>
<feature type="transmembrane region" description="Helical" evidence="1">
    <location>
        <begin position="78"/>
        <end position="99"/>
    </location>
</feature>
<sequence length="100" mass="11633">MKYSRLFKAWWIFYQKLILPSLVTALLLAVFSLPTNKIVPGVALAYIPLSLFYQYIFYDYSRRGEYLFYYNLGLGKTALWLISLSAGCIFALSVFMLSYL</sequence>
<proteinExistence type="predicted"/>
<organism evidence="2 3">
    <name type="scientific">Pedobacter montanisoli</name>
    <dbReference type="NCBI Taxonomy" id="2923277"/>
    <lineage>
        <taxon>Bacteria</taxon>
        <taxon>Pseudomonadati</taxon>
        <taxon>Bacteroidota</taxon>
        <taxon>Sphingobacteriia</taxon>
        <taxon>Sphingobacteriales</taxon>
        <taxon>Sphingobacteriaceae</taxon>
        <taxon>Pedobacter</taxon>
    </lineage>
</organism>
<feature type="transmembrane region" description="Helical" evidence="1">
    <location>
        <begin position="38"/>
        <end position="58"/>
    </location>
</feature>
<keyword evidence="3" id="KW-1185">Reference proteome</keyword>
<dbReference type="RefSeq" id="WP_243361629.1">
    <property type="nucleotide sequence ID" value="NZ_JALGBH010000002.1"/>
</dbReference>
<evidence type="ECO:0000313" key="2">
    <source>
        <dbReference type="EMBL" id="MCJ0742819.1"/>
    </source>
</evidence>
<dbReference type="Proteomes" id="UP001165460">
    <property type="component" value="Unassembled WGS sequence"/>
</dbReference>
<accession>A0ABS9ZWY8</accession>
<dbReference type="EMBL" id="JALGBH010000002">
    <property type="protein sequence ID" value="MCJ0742819.1"/>
    <property type="molecule type" value="Genomic_DNA"/>
</dbReference>
<name>A0ABS9ZWY8_9SPHI</name>
<keyword evidence="1" id="KW-0812">Transmembrane</keyword>
<evidence type="ECO:0000256" key="1">
    <source>
        <dbReference type="SAM" id="Phobius"/>
    </source>
</evidence>
<comment type="caution">
    <text evidence="2">The sequence shown here is derived from an EMBL/GenBank/DDBJ whole genome shotgun (WGS) entry which is preliminary data.</text>
</comment>
<gene>
    <name evidence="2" type="ORF">MMF97_08865</name>
</gene>